<evidence type="ECO:0000256" key="6">
    <source>
        <dbReference type="ARBA" id="ARBA00023136"/>
    </source>
</evidence>
<keyword evidence="4 11" id="KW-1133">Transmembrane helix</keyword>
<feature type="transmembrane region" description="Helical" evidence="11">
    <location>
        <begin position="275"/>
        <end position="295"/>
    </location>
</feature>
<dbReference type="OrthoDB" id="6022667at2759"/>
<dbReference type="GO" id="GO:0035237">
    <property type="term" value="F:corazonin receptor activity"/>
    <property type="evidence" value="ECO:0007669"/>
    <property type="project" value="TreeGrafter"/>
</dbReference>
<evidence type="ECO:0000256" key="2">
    <source>
        <dbReference type="ARBA" id="ARBA00022475"/>
    </source>
</evidence>
<evidence type="ECO:0000256" key="8">
    <source>
        <dbReference type="ARBA" id="ARBA00023224"/>
    </source>
</evidence>
<feature type="transmembrane region" description="Helical" evidence="11">
    <location>
        <begin position="109"/>
        <end position="133"/>
    </location>
</feature>
<dbReference type="PROSITE" id="PS50262">
    <property type="entry name" value="G_PROTEIN_RECEP_F1_2"/>
    <property type="match status" value="1"/>
</dbReference>
<evidence type="ECO:0000256" key="5">
    <source>
        <dbReference type="ARBA" id="ARBA00023040"/>
    </source>
</evidence>
<evidence type="ECO:0000256" key="4">
    <source>
        <dbReference type="ARBA" id="ARBA00022989"/>
    </source>
</evidence>
<comment type="similarity">
    <text evidence="9">Belongs to the G-protein coupled receptor 1 family.</text>
</comment>
<feature type="transmembrane region" description="Helical" evidence="11">
    <location>
        <begin position="191"/>
        <end position="218"/>
    </location>
</feature>
<evidence type="ECO:0000313" key="14">
    <source>
        <dbReference type="Proteomes" id="UP000192578"/>
    </source>
</evidence>
<dbReference type="Gene3D" id="1.20.1070.10">
    <property type="entry name" value="Rhodopsin 7-helix transmembrane proteins"/>
    <property type="match status" value="1"/>
</dbReference>
<evidence type="ECO:0000313" key="13">
    <source>
        <dbReference type="EMBL" id="OWA52469.1"/>
    </source>
</evidence>
<dbReference type="EMBL" id="MTYJ01000269">
    <property type="protein sequence ID" value="OWA52469.1"/>
    <property type="molecule type" value="Genomic_DNA"/>
</dbReference>
<dbReference type="GO" id="GO:0005886">
    <property type="term" value="C:plasma membrane"/>
    <property type="evidence" value="ECO:0007669"/>
    <property type="project" value="UniProtKB-SubCell"/>
</dbReference>
<dbReference type="AlphaFoldDB" id="A0A9X6NFS1"/>
<keyword evidence="3 9" id="KW-0812">Transmembrane</keyword>
<feature type="transmembrane region" description="Helical" evidence="11">
    <location>
        <begin position="315"/>
        <end position="338"/>
    </location>
</feature>
<proteinExistence type="inferred from homology"/>
<dbReference type="PANTHER" id="PTHR24230">
    <property type="entry name" value="G-PROTEIN COUPLED RECEPTOR"/>
    <property type="match status" value="1"/>
</dbReference>
<feature type="transmembrane region" description="Helical" evidence="11">
    <location>
        <begin position="30"/>
        <end position="53"/>
    </location>
</feature>
<keyword evidence="14" id="KW-1185">Reference proteome</keyword>
<comment type="caution">
    <text evidence="13">The sequence shown here is derived from an EMBL/GenBank/DDBJ whole genome shotgun (WGS) entry which is preliminary data.</text>
</comment>
<evidence type="ECO:0000256" key="10">
    <source>
        <dbReference type="SAM" id="MobiDB-lite"/>
    </source>
</evidence>
<accession>A0A9X6NFS1</accession>
<feature type="region of interest" description="Disordered" evidence="10">
    <location>
        <begin position="378"/>
        <end position="397"/>
    </location>
</feature>
<protein>
    <submittedName>
        <fullName evidence="13">Gonadotropin-releasing hormone receptor</fullName>
    </submittedName>
</protein>
<feature type="compositionally biased region" description="Basic residues" evidence="10">
    <location>
        <begin position="345"/>
        <end position="356"/>
    </location>
</feature>
<dbReference type="Pfam" id="PF00001">
    <property type="entry name" value="7tm_1"/>
    <property type="match status" value="1"/>
</dbReference>
<feature type="domain" description="G-protein coupled receptors family 1 profile" evidence="12">
    <location>
        <begin position="43"/>
        <end position="331"/>
    </location>
</feature>
<dbReference type="Proteomes" id="UP000192578">
    <property type="component" value="Unassembled WGS sequence"/>
</dbReference>
<evidence type="ECO:0000256" key="11">
    <source>
        <dbReference type="SAM" id="Phobius"/>
    </source>
</evidence>
<keyword evidence="2" id="KW-1003">Cell membrane</keyword>
<organism evidence="13 14">
    <name type="scientific">Hypsibius exemplaris</name>
    <name type="common">Freshwater tardigrade</name>
    <dbReference type="NCBI Taxonomy" id="2072580"/>
    <lineage>
        <taxon>Eukaryota</taxon>
        <taxon>Metazoa</taxon>
        <taxon>Ecdysozoa</taxon>
        <taxon>Tardigrada</taxon>
        <taxon>Eutardigrada</taxon>
        <taxon>Parachela</taxon>
        <taxon>Hypsibioidea</taxon>
        <taxon>Hypsibiidae</taxon>
        <taxon>Hypsibius</taxon>
    </lineage>
</organism>
<evidence type="ECO:0000256" key="9">
    <source>
        <dbReference type="RuleBase" id="RU000688"/>
    </source>
</evidence>
<evidence type="ECO:0000256" key="3">
    <source>
        <dbReference type="ARBA" id="ARBA00022692"/>
    </source>
</evidence>
<keyword evidence="6 11" id="KW-0472">Membrane</keyword>
<dbReference type="InterPro" id="IPR017452">
    <property type="entry name" value="GPCR_Rhodpsn_7TM"/>
</dbReference>
<evidence type="ECO:0000256" key="1">
    <source>
        <dbReference type="ARBA" id="ARBA00004651"/>
    </source>
</evidence>
<dbReference type="SUPFAM" id="SSF81321">
    <property type="entry name" value="Family A G protein-coupled receptor-like"/>
    <property type="match status" value="1"/>
</dbReference>
<dbReference type="PROSITE" id="PS00237">
    <property type="entry name" value="G_PROTEIN_RECEP_F1_1"/>
    <property type="match status" value="1"/>
</dbReference>
<reference evidence="14" key="1">
    <citation type="submission" date="2017-01" db="EMBL/GenBank/DDBJ databases">
        <title>Comparative genomics of anhydrobiosis in the tardigrade Hypsibius dujardini.</title>
        <authorList>
            <person name="Yoshida Y."/>
            <person name="Koutsovoulos G."/>
            <person name="Laetsch D."/>
            <person name="Stevens L."/>
            <person name="Kumar S."/>
            <person name="Horikawa D."/>
            <person name="Ishino K."/>
            <person name="Komine S."/>
            <person name="Tomita M."/>
            <person name="Blaxter M."/>
            <person name="Arakawa K."/>
        </authorList>
    </citation>
    <scope>NUCLEOTIDE SEQUENCE [LARGE SCALE GENOMIC DNA]</scope>
    <source>
        <strain evidence="14">Z151</strain>
    </source>
</reference>
<keyword evidence="8 9" id="KW-0807">Transducer</keyword>
<comment type="subcellular location">
    <subcellularLocation>
        <location evidence="1">Cell membrane</location>
        <topology evidence="1">Multi-pass membrane protein</topology>
    </subcellularLocation>
</comment>
<keyword evidence="5 9" id="KW-0297">G-protein coupled receptor</keyword>
<dbReference type="PANTHER" id="PTHR24230:SF163">
    <property type="entry name" value="CORAZONIN RECEPTOR, ISOFORM B"/>
    <property type="match status" value="1"/>
</dbReference>
<feature type="region of interest" description="Disordered" evidence="10">
    <location>
        <begin position="345"/>
        <end position="367"/>
    </location>
</feature>
<gene>
    <name evidence="13" type="ORF">BV898_16922</name>
</gene>
<keyword evidence="7 9" id="KW-0675">Receptor</keyword>
<feature type="transmembrane region" description="Helical" evidence="11">
    <location>
        <begin position="145"/>
        <end position="164"/>
    </location>
</feature>
<evidence type="ECO:0000259" key="12">
    <source>
        <dbReference type="PROSITE" id="PS50262"/>
    </source>
</evidence>
<evidence type="ECO:0000256" key="7">
    <source>
        <dbReference type="ARBA" id="ARBA00023170"/>
    </source>
</evidence>
<dbReference type="PRINTS" id="PR00237">
    <property type="entry name" value="GPCRRHODOPSN"/>
</dbReference>
<name>A0A9X6NFS1_HYPEX</name>
<sequence length="397" mass="44915">MAAAAVAFNHTYEDSIKELGFDLTSWKIKVAVLSSMFIVGFAGNMTIFIMLLRKRLAVSQAIRQLILNLLIADLFVVNFCILTLAIWHYTVEWLAGDFMCRFSKFMQMFSLYASTFIIVVISLDRCIAIASPLGAMGKKVVNQRMITTAWILAGLFSIPQAVIFKVERAPIEEEFYQCVTFGSYTAPWQEAVYTTFTLFVNFIIPLVTIVLCYALILYKLFAGGRLLAVDESCRKGSTSSCLKDYPALSNGQQIHYSWNPSLTLRYAKLRKARTTSFWISMLIVMAFVVCWGPYYVRMVGSFLWEKTTDEHVDNFVFFFGMSNSVINPLIYGAFHILGRSRRISRQQRSSQGRHRPAIKEVLHNGGPGGGLASPSFLLSRHHPRNLTPPKTRFTTCV</sequence>
<dbReference type="InterPro" id="IPR000276">
    <property type="entry name" value="GPCR_Rhodpsn"/>
</dbReference>
<feature type="transmembrane region" description="Helical" evidence="11">
    <location>
        <begin position="65"/>
        <end position="89"/>
    </location>
</feature>